<keyword evidence="2" id="KW-1185">Reference proteome</keyword>
<sequence length="93" mass="10280">MRDVTPVWRGWRRTGISWLDRSAARRDVTVSTANLDTHADDVLRCPDRAYITSTTLVGHSYGAMVIAAASDRASGRVTRLATVENSNMSIKDE</sequence>
<gene>
    <name evidence="1" type="ORF">Atai01_29690</name>
</gene>
<organism evidence="1 2">
    <name type="scientific">Amycolatopsis taiwanensis</name>
    <dbReference type="NCBI Taxonomy" id="342230"/>
    <lineage>
        <taxon>Bacteria</taxon>
        <taxon>Bacillati</taxon>
        <taxon>Actinomycetota</taxon>
        <taxon>Actinomycetes</taxon>
        <taxon>Pseudonocardiales</taxon>
        <taxon>Pseudonocardiaceae</taxon>
        <taxon>Amycolatopsis</taxon>
    </lineage>
</organism>
<dbReference type="SUPFAM" id="SSF53474">
    <property type="entry name" value="alpha/beta-Hydrolases"/>
    <property type="match status" value="1"/>
</dbReference>
<reference evidence="1" key="1">
    <citation type="submission" date="2023-03" db="EMBL/GenBank/DDBJ databases">
        <title>Amycolatopsis taiwanensis NBRC 103393.</title>
        <authorList>
            <person name="Ichikawa N."/>
            <person name="Sato H."/>
            <person name="Tonouchi N."/>
        </authorList>
    </citation>
    <scope>NUCLEOTIDE SEQUENCE</scope>
    <source>
        <strain evidence="1">NBRC 103393</strain>
    </source>
</reference>
<proteinExistence type="predicted"/>
<name>A0A9W6VF20_9PSEU</name>
<dbReference type="Proteomes" id="UP001165136">
    <property type="component" value="Unassembled WGS sequence"/>
</dbReference>
<dbReference type="Gene3D" id="3.40.50.1820">
    <property type="entry name" value="alpha/beta hydrolase"/>
    <property type="match status" value="1"/>
</dbReference>
<protein>
    <submittedName>
        <fullName evidence="1">Uncharacterized protein</fullName>
    </submittedName>
</protein>
<evidence type="ECO:0000313" key="1">
    <source>
        <dbReference type="EMBL" id="GLY66350.1"/>
    </source>
</evidence>
<dbReference type="EMBL" id="BSTI01000005">
    <property type="protein sequence ID" value="GLY66350.1"/>
    <property type="molecule type" value="Genomic_DNA"/>
</dbReference>
<comment type="caution">
    <text evidence="1">The sequence shown here is derived from an EMBL/GenBank/DDBJ whole genome shotgun (WGS) entry which is preliminary data.</text>
</comment>
<dbReference type="InterPro" id="IPR029058">
    <property type="entry name" value="AB_hydrolase_fold"/>
</dbReference>
<dbReference type="AlphaFoldDB" id="A0A9W6VF20"/>
<accession>A0A9W6VF20</accession>
<evidence type="ECO:0000313" key="2">
    <source>
        <dbReference type="Proteomes" id="UP001165136"/>
    </source>
</evidence>